<dbReference type="RefSeq" id="WP_015615715.1">
    <property type="nucleotide sequence ID" value="NC_021182.1"/>
</dbReference>
<accession>R4KCS1</accession>
<keyword evidence="2" id="KW-1185">Reference proteome</keyword>
<dbReference type="PATRIC" id="fig|86416.3.peg.2540"/>
<reference evidence="1 2" key="1">
    <citation type="submission" date="2012-01" db="EMBL/GenBank/DDBJ databases">
        <title>Complete sequence of chromosome of Clostridium pasteurianum BC1.</title>
        <authorList>
            <consortium name="US DOE Joint Genome Institute"/>
            <person name="Lucas S."/>
            <person name="Han J."/>
            <person name="Lapidus A."/>
            <person name="Cheng J.-F."/>
            <person name="Goodwin L."/>
            <person name="Pitluck S."/>
            <person name="Peters L."/>
            <person name="Mikhailova N."/>
            <person name="Teshima H."/>
            <person name="Detter J.C."/>
            <person name="Han C."/>
            <person name="Tapia R."/>
            <person name="Land M."/>
            <person name="Hauser L."/>
            <person name="Kyrpides N."/>
            <person name="Ivanova N."/>
            <person name="Pagani I."/>
            <person name="Dunn J."/>
            <person name="Taghavi S."/>
            <person name="Francis A."/>
            <person name="van der Lelie D."/>
            <person name="Woyke T."/>
        </authorList>
    </citation>
    <scope>NUCLEOTIDE SEQUENCE [LARGE SCALE GENOMIC DNA]</scope>
    <source>
        <strain evidence="1 2">BC1</strain>
    </source>
</reference>
<dbReference type="HOGENOM" id="CLU_378861_0_0_9"/>
<dbReference type="AlphaFoldDB" id="R4KCS1"/>
<dbReference type="eggNOG" id="COG2755">
    <property type="taxonomic scope" value="Bacteria"/>
</dbReference>
<gene>
    <name evidence="1" type="ORF">Clopa_2555</name>
</gene>
<name>R4KCS1_CLOPA</name>
<dbReference type="Gene3D" id="3.40.50.1110">
    <property type="entry name" value="SGNH hydrolase"/>
    <property type="match status" value="1"/>
</dbReference>
<dbReference type="KEGG" id="cpas:Clopa_2555"/>
<dbReference type="OrthoDB" id="9777593at2"/>
<dbReference type="SUPFAM" id="SSF52266">
    <property type="entry name" value="SGNH hydrolase"/>
    <property type="match status" value="1"/>
</dbReference>
<dbReference type="EMBL" id="CP003261">
    <property type="protein sequence ID" value="AGK97415.1"/>
    <property type="molecule type" value="Genomic_DNA"/>
</dbReference>
<dbReference type="Proteomes" id="UP000013523">
    <property type="component" value="Chromosome"/>
</dbReference>
<dbReference type="CDD" id="cd00229">
    <property type="entry name" value="SGNH_hydrolase"/>
    <property type="match status" value="1"/>
</dbReference>
<sequence length="710" mass="77425">MGTLGDTIRVQSAKEVRDGIADFIDIVEQLIINAGASNAEIVVGRKSNVTGQIFDTIGHRIDGIDSQFITIAAQLISKLSKSDIQNLIGFADINKNLSKIDQTMLADTLLQQIAGTAPINAVPADGSITKIKLANGAVGIEKLSPDLFNDTLIQSDIEASFSNARSYENAYPMKFVYTIPAGLTLSNITAKCKFKTDSSNITQARLKLLVGTDATIGANLTTPAFTPITSGVETELTVTRSNSDTGFTNIVVFVYAWGSNIALPASYLISNLELYINGNLTEYTAVLDEAYSNAYATCTFNYTGDKLALERDVDSLNTDILNLNESVSKAIKSKVTDNLAQFSNGRTFENSYPLKFNCTVTKPYSTIEARVDITSKNANLFQGRLKIYFNNSPTDFVLGNFSTLTTGVEKNLSVIATRASIQTVTVYIFLEGTNVSLPSDYSFKDIKILLDGVEDDTITFTWDPTYGASDMTVTMTEGGKYILTDWNNNPVPLAVEADVENLKTKTIDTASSPLRGKILNMIGDSYVYGHTLGSDKVSYARIAVKYGMTYRNYGINGNTISTVAGGSGTPMVTRYVDMDNNADYIGVVGGRNDYNMGAPIGTNTDTDPSTFKGALNILCEGLINKYIGKKLFFITCWNVNDAMMAYSDAELEICGRWGIPCFDASRYSGVFMRSESFRTQYCLSSTDPSHLNEIGHEYVKPKFEAFLHTL</sequence>
<organism evidence="1 2">
    <name type="scientific">Clostridium pasteurianum BC1</name>
    <dbReference type="NCBI Taxonomy" id="86416"/>
    <lineage>
        <taxon>Bacteria</taxon>
        <taxon>Bacillati</taxon>
        <taxon>Bacillota</taxon>
        <taxon>Clostridia</taxon>
        <taxon>Eubacteriales</taxon>
        <taxon>Clostridiaceae</taxon>
        <taxon>Clostridium</taxon>
    </lineage>
</organism>
<dbReference type="InterPro" id="IPR036514">
    <property type="entry name" value="SGNH_hydro_sf"/>
</dbReference>
<evidence type="ECO:0008006" key="3">
    <source>
        <dbReference type="Google" id="ProtNLM"/>
    </source>
</evidence>
<dbReference type="STRING" id="86416.Clopa_2555"/>
<evidence type="ECO:0000313" key="1">
    <source>
        <dbReference type="EMBL" id="AGK97415.1"/>
    </source>
</evidence>
<evidence type="ECO:0000313" key="2">
    <source>
        <dbReference type="Proteomes" id="UP000013523"/>
    </source>
</evidence>
<protein>
    <recommendedName>
        <fullName evidence="3">SGNH hydrolase-type esterase domain-containing protein</fullName>
    </recommendedName>
</protein>
<proteinExistence type="predicted"/>